<protein>
    <submittedName>
        <fullName evidence="2">Uncharacterized protein</fullName>
    </submittedName>
</protein>
<evidence type="ECO:0000313" key="3">
    <source>
        <dbReference type="Proteomes" id="UP001162029"/>
    </source>
</evidence>
<feature type="compositionally biased region" description="Low complexity" evidence="1">
    <location>
        <begin position="167"/>
        <end position="178"/>
    </location>
</feature>
<feature type="region of interest" description="Disordered" evidence="1">
    <location>
        <begin position="230"/>
        <end position="266"/>
    </location>
</feature>
<keyword evidence="3" id="KW-1185">Reference proteome</keyword>
<reference evidence="2" key="1">
    <citation type="submission" date="2022-12" db="EMBL/GenBank/DDBJ databases">
        <authorList>
            <person name="Webb A."/>
        </authorList>
    </citation>
    <scope>NUCLEOTIDE SEQUENCE</scope>
    <source>
        <strain evidence="2">Pd1</strain>
    </source>
</reference>
<sequence>MSSSIPSTNTSSTWRKRVGRPKEPPNSNLGSWFVSKFVNSSKNKNKLLREHDEETAQNIRRRPVGTLSAVTNQQQANAARREELGRPKPMRQKSFLRQQLQEMKRQSAETLQLVQKRMNGELIKEEEDDDNVEEKISSSEDEDEGLHVVDDSEDVIRGSVSSNPATSQSWSPRRSSTSSRRRSVAEEQQEREDELMAHEAQRHEYSEEVNRRMSQATQLYAEAITALDYALHPERRRRQPDHEPSPKPLLLGVKKGSANMPKSEWI</sequence>
<feature type="region of interest" description="Disordered" evidence="1">
    <location>
        <begin position="48"/>
        <end position="93"/>
    </location>
</feature>
<feature type="region of interest" description="Disordered" evidence="1">
    <location>
        <begin position="119"/>
        <end position="213"/>
    </location>
</feature>
<comment type="caution">
    <text evidence="2">The sequence shown here is derived from an EMBL/GenBank/DDBJ whole genome shotgun (WGS) entry which is preliminary data.</text>
</comment>
<dbReference type="Proteomes" id="UP001162029">
    <property type="component" value="Unassembled WGS sequence"/>
</dbReference>
<feature type="compositionally biased region" description="Low complexity" evidence="1">
    <location>
        <begin position="1"/>
        <end position="13"/>
    </location>
</feature>
<gene>
    <name evidence="2" type="ORF">PDE001_LOCUS3804</name>
</gene>
<evidence type="ECO:0000313" key="2">
    <source>
        <dbReference type="EMBL" id="CAI5727420.1"/>
    </source>
</evidence>
<evidence type="ECO:0000256" key="1">
    <source>
        <dbReference type="SAM" id="MobiDB-lite"/>
    </source>
</evidence>
<feature type="compositionally biased region" description="Basic and acidic residues" evidence="1">
    <location>
        <begin position="145"/>
        <end position="156"/>
    </location>
</feature>
<accession>A0AAV0TXE9</accession>
<feature type="compositionally biased region" description="Polar residues" evidence="1">
    <location>
        <begin position="68"/>
        <end position="77"/>
    </location>
</feature>
<name>A0AAV0TXE9_9STRA</name>
<organism evidence="2 3">
    <name type="scientific">Peronospora destructor</name>
    <dbReference type="NCBI Taxonomy" id="86335"/>
    <lineage>
        <taxon>Eukaryota</taxon>
        <taxon>Sar</taxon>
        <taxon>Stramenopiles</taxon>
        <taxon>Oomycota</taxon>
        <taxon>Peronosporomycetes</taxon>
        <taxon>Peronosporales</taxon>
        <taxon>Peronosporaceae</taxon>
        <taxon>Peronospora</taxon>
    </lineage>
</organism>
<feature type="region of interest" description="Disordered" evidence="1">
    <location>
        <begin position="1"/>
        <end position="32"/>
    </location>
</feature>
<feature type="compositionally biased region" description="Basic and acidic residues" evidence="1">
    <location>
        <begin position="194"/>
        <end position="211"/>
    </location>
</feature>
<dbReference type="AlphaFoldDB" id="A0AAV0TXE9"/>
<proteinExistence type="predicted"/>
<dbReference type="EMBL" id="CANTFM010000654">
    <property type="protein sequence ID" value="CAI5727420.1"/>
    <property type="molecule type" value="Genomic_DNA"/>
</dbReference>